<evidence type="ECO:0000313" key="2">
    <source>
        <dbReference type="EMBL" id="EMD91005.1"/>
    </source>
</evidence>
<dbReference type="HOGENOM" id="CLU_3129645_0_0_1"/>
<name>M2T068_COCH5</name>
<keyword evidence="1" id="KW-1133">Transmembrane helix</keyword>
<organism evidence="2 3">
    <name type="scientific">Cochliobolus heterostrophus (strain C5 / ATCC 48332 / race O)</name>
    <name type="common">Southern corn leaf blight fungus</name>
    <name type="synonym">Bipolaris maydis</name>
    <dbReference type="NCBI Taxonomy" id="701091"/>
    <lineage>
        <taxon>Eukaryota</taxon>
        <taxon>Fungi</taxon>
        <taxon>Dikarya</taxon>
        <taxon>Ascomycota</taxon>
        <taxon>Pezizomycotina</taxon>
        <taxon>Dothideomycetes</taxon>
        <taxon>Pleosporomycetidae</taxon>
        <taxon>Pleosporales</taxon>
        <taxon>Pleosporineae</taxon>
        <taxon>Pleosporaceae</taxon>
        <taxon>Bipolaris</taxon>
    </lineage>
</organism>
<keyword evidence="3" id="KW-1185">Reference proteome</keyword>
<dbReference type="AlphaFoldDB" id="M2T068"/>
<dbReference type="Proteomes" id="UP000016936">
    <property type="component" value="Unassembled WGS sequence"/>
</dbReference>
<sequence>MDVDSFSTGYTHTITAWIHPIGKGILFFVPLALLWMHPCAEASARLRQMLNQRN</sequence>
<gene>
    <name evidence="2" type="ORF">COCHEDRAFT_1103192</name>
</gene>
<dbReference type="EMBL" id="KB445577">
    <property type="protein sequence ID" value="EMD91005.1"/>
    <property type="molecule type" value="Genomic_DNA"/>
</dbReference>
<protein>
    <submittedName>
        <fullName evidence="2">Uncharacterized protein</fullName>
    </submittedName>
</protein>
<feature type="transmembrane region" description="Helical" evidence="1">
    <location>
        <begin position="20"/>
        <end position="40"/>
    </location>
</feature>
<reference evidence="2 3" key="1">
    <citation type="journal article" date="2012" name="PLoS Pathog.">
        <title>Diverse lifestyles and strategies of plant pathogenesis encoded in the genomes of eighteen Dothideomycetes fungi.</title>
        <authorList>
            <person name="Ohm R.A."/>
            <person name="Feau N."/>
            <person name="Henrissat B."/>
            <person name="Schoch C.L."/>
            <person name="Horwitz B.A."/>
            <person name="Barry K.W."/>
            <person name="Condon B.J."/>
            <person name="Copeland A.C."/>
            <person name="Dhillon B."/>
            <person name="Glaser F."/>
            <person name="Hesse C.N."/>
            <person name="Kosti I."/>
            <person name="LaButti K."/>
            <person name="Lindquist E.A."/>
            <person name="Lucas S."/>
            <person name="Salamov A.A."/>
            <person name="Bradshaw R.E."/>
            <person name="Ciuffetti L."/>
            <person name="Hamelin R.C."/>
            <person name="Kema G.H.J."/>
            <person name="Lawrence C."/>
            <person name="Scott J.A."/>
            <person name="Spatafora J.W."/>
            <person name="Turgeon B.G."/>
            <person name="de Wit P.J.G.M."/>
            <person name="Zhong S."/>
            <person name="Goodwin S.B."/>
            <person name="Grigoriev I.V."/>
        </authorList>
    </citation>
    <scope>NUCLEOTIDE SEQUENCE [LARGE SCALE GENOMIC DNA]</scope>
    <source>
        <strain evidence="3">C5 / ATCC 48332 / race O</strain>
    </source>
</reference>
<dbReference type="OrthoDB" id="3675695at2759"/>
<accession>M2T068</accession>
<keyword evidence="1" id="KW-0812">Transmembrane</keyword>
<evidence type="ECO:0000313" key="3">
    <source>
        <dbReference type="Proteomes" id="UP000016936"/>
    </source>
</evidence>
<keyword evidence="1" id="KW-0472">Membrane</keyword>
<evidence type="ECO:0000256" key="1">
    <source>
        <dbReference type="SAM" id="Phobius"/>
    </source>
</evidence>
<reference evidence="3" key="2">
    <citation type="journal article" date="2013" name="PLoS Genet.">
        <title>Comparative genome structure, secondary metabolite, and effector coding capacity across Cochliobolus pathogens.</title>
        <authorList>
            <person name="Condon B.J."/>
            <person name="Leng Y."/>
            <person name="Wu D."/>
            <person name="Bushley K.E."/>
            <person name="Ohm R.A."/>
            <person name="Otillar R."/>
            <person name="Martin J."/>
            <person name="Schackwitz W."/>
            <person name="Grimwood J."/>
            <person name="MohdZainudin N."/>
            <person name="Xue C."/>
            <person name="Wang R."/>
            <person name="Manning V.A."/>
            <person name="Dhillon B."/>
            <person name="Tu Z.J."/>
            <person name="Steffenson B.J."/>
            <person name="Salamov A."/>
            <person name="Sun H."/>
            <person name="Lowry S."/>
            <person name="LaButti K."/>
            <person name="Han J."/>
            <person name="Copeland A."/>
            <person name="Lindquist E."/>
            <person name="Barry K."/>
            <person name="Schmutz J."/>
            <person name="Baker S.E."/>
            <person name="Ciuffetti L.M."/>
            <person name="Grigoriev I.V."/>
            <person name="Zhong S."/>
            <person name="Turgeon B.G."/>
        </authorList>
    </citation>
    <scope>NUCLEOTIDE SEQUENCE [LARGE SCALE GENOMIC DNA]</scope>
    <source>
        <strain evidence="3">C5 / ATCC 48332 / race O</strain>
    </source>
</reference>
<dbReference type="OMA" id="ALLWMHP"/>
<proteinExistence type="predicted"/>